<evidence type="ECO:0000256" key="1">
    <source>
        <dbReference type="SAM" id="MobiDB-lite"/>
    </source>
</evidence>
<dbReference type="Proteomes" id="UP000309128">
    <property type="component" value="Unassembled WGS sequence"/>
</dbReference>
<dbReference type="AlphaFoldDB" id="A0A5S4EWT9"/>
<keyword evidence="3" id="KW-1185">Reference proteome</keyword>
<organism evidence="2 3">
    <name type="scientific">Nonomuraea turkmeniaca</name>
    <dbReference type="NCBI Taxonomy" id="103838"/>
    <lineage>
        <taxon>Bacteria</taxon>
        <taxon>Bacillati</taxon>
        <taxon>Actinomycetota</taxon>
        <taxon>Actinomycetes</taxon>
        <taxon>Streptosporangiales</taxon>
        <taxon>Streptosporangiaceae</taxon>
        <taxon>Nonomuraea</taxon>
    </lineage>
</organism>
<feature type="region of interest" description="Disordered" evidence="1">
    <location>
        <begin position="118"/>
        <end position="137"/>
    </location>
</feature>
<dbReference type="PANTHER" id="PTHR33706">
    <property type="entry name" value="MORN VARIANT REPEAT PROTEIN"/>
    <property type="match status" value="1"/>
</dbReference>
<sequence length="137" mass="15370">MSSGAVRRSARPDRKLAPMAEELFKDGKLSGEGEGEGDYAADGRRHGPWTFSFRNGQVKAKGSYRSGQLDGEWIWYREGGGLLQQGAFVDGVQHGPWRRWHDTRKLLDEGTYAMGKKSGEWVTSSKAGEETKRKNHR</sequence>
<dbReference type="OrthoDB" id="4563261at2"/>
<gene>
    <name evidence="2" type="ORF">ETD86_49880</name>
</gene>
<dbReference type="EMBL" id="VCKY01000333">
    <property type="protein sequence ID" value="TMR07947.1"/>
    <property type="molecule type" value="Genomic_DNA"/>
</dbReference>
<reference evidence="2 3" key="1">
    <citation type="submission" date="2019-05" db="EMBL/GenBank/DDBJ databases">
        <title>Draft genome sequence of Nonomuraea turkmeniaca DSM 43926.</title>
        <authorList>
            <person name="Saricaoglu S."/>
            <person name="Isik K."/>
        </authorList>
    </citation>
    <scope>NUCLEOTIDE SEQUENCE [LARGE SCALE GENOMIC DNA]</scope>
    <source>
        <strain evidence="2 3">DSM 43926</strain>
    </source>
</reference>
<feature type="compositionally biased region" description="Basic and acidic residues" evidence="1">
    <location>
        <begin position="127"/>
        <end position="137"/>
    </location>
</feature>
<feature type="region of interest" description="Disordered" evidence="1">
    <location>
        <begin position="1"/>
        <end position="46"/>
    </location>
</feature>
<dbReference type="InterPro" id="IPR011652">
    <property type="entry name" value="MORN_2"/>
</dbReference>
<evidence type="ECO:0008006" key="4">
    <source>
        <dbReference type="Google" id="ProtNLM"/>
    </source>
</evidence>
<proteinExistence type="predicted"/>
<accession>A0A5S4EWT9</accession>
<dbReference type="PANTHER" id="PTHR33706:SF1">
    <property type="entry name" value="TPR REPEAT PROTEIN"/>
    <property type="match status" value="1"/>
</dbReference>
<dbReference type="Gene3D" id="2.20.110.10">
    <property type="entry name" value="Histone H3 K4-specific methyltransferase SET7/9 N-terminal domain"/>
    <property type="match status" value="2"/>
</dbReference>
<name>A0A5S4EWT9_9ACTN</name>
<protein>
    <recommendedName>
        <fullName evidence="4">Toxin-antitoxin system YwqK family antitoxin</fullName>
    </recommendedName>
</protein>
<evidence type="ECO:0000313" key="3">
    <source>
        <dbReference type="Proteomes" id="UP000309128"/>
    </source>
</evidence>
<dbReference type="SUPFAM" id="SSF82185">
    <property type="entry name" value="Histone H3 K4-specific methyltransferase SET7/9 N-terminal domain"/>
    <property type="match status" value="1"/>
</dbReference>
<evidence type="ECO:0000313" key="2">
    <source>
        <dbReference type="EMBL" id="TMR07947.1"/>
    </source>
</evidence>
<feature type="compositionally biased region" description="Basic and acidic residues" evidence="1">
    <location>
        <begin position="10"/>
        <end position="31"/>
    </location>
</feature>
<comment type="caution">
    <text evidence="2">The sequence shown here is derived from an EMBL/GenBank/DDBJ whole genome shotgun (WGS) entry which is preliminary data.</text>
</comment>
<dbReference type="Pfam" id="PF07661">
    <property type="entry name" value="MORN_2"/>
    <property type="match status" value="1"/>
</dbReference>